<proteinExistence type="predicted"/>
<dbReference type="PANTHER" id="PTHR45436:SF5">
    <property type="entry name" value="SENSOR HISTIDINE KINASE TRCS"/>
    <property type="match status" value="1"/>
</dbReference>
<organism evidence="15 16">
    <name type="scientific">Georgenia alba</name>
    <dbReference type="NCBI Taxonomy" id="2233858"/>
    <lineage>
        <taxon>Bacteria</taxon>
        <taxon>Bacillati</taxon>
        <taxon>Actinomycetota</taxon>
        <taxon>Actinomycetes</taxon>
        <taxon>Micrococcales</taxon>
        <taxon>Bogoriellaceae</taxon>
        <taxon>Georgenia</taxon>
    </lineage>
</organism>
<feature type="domain" description="Histidine kinase" evidence="13">
    <location>
        <begin position="241"/>
        <end position="451"/>
    </location>
</feature>
<evidence type="ECO:0000256" key="10">
    <source>
        <dbReference type="ARBA" id="ARBA00023136"/>
    </source>
</evidence>
<evidence type="ECO:0000313" key="15">
    <source>
        <dbReference type="EMBL" id="MFC7404477.1"/>
    </source>
</evidence>
<keyword evidence="5" id="KW-0808">Transferase</keyword>
<keyword evidence="7 15" id="KW-0418">Kinase</keyword>
<dbReference type="SUPFAM" id="SSF158472">
    <property type="entry name" value="HAMP domain-like"/>
    <property type="match status" value="1"/>
</dbReference>
<dbReference type="SMART" id="SM00304">
    <property type="entry name" value="HAMP"/>
    <property type="match status" value="1"/>
</dbReference>
<keyword evidence="12" id="KW-0732">Signal</keyword>
<evidence type="ECO:0000256" key="6">
    <source>
        <dbReference type="ARBA" id="ARBA00022692"/>
    </source>
</evidence>
<dbReference type="SMART" id="SM00387">
    <property type="entry name" value="HATPase_c"/>
    <property type="match status" value="1"/>
</dbReference>
<dbReference type="InterPro" id="IPR004358">
    <property type="entry name" value="Sig_transdc_His_kin-like_C"/>
</dbReference>
<keyword evidence="8 11" id="KW-1133">Transmembrane helix</keyword>
<comment type="subcellular location">
    <subcellularLocation>
        <location evidence="2">Cell membrane</location>
    </subcellularLocation>
</comment>
<dbReference type="EMBL" id="JBHTCQ010000001">
    <property type="protein sequence ID" value="MFC7404477.1"/>
    <property type="molecule type" value="Genomic_DNA"/>
</dbReference>
<evidence type="ECO:0000256" key="12">
    <source>
        <dbReference type="SAM" id="SignalP"/>
    </source>
</evidence>
<evidence type="ECO:0000256" key="5">
    <source>
        <dbReference type="ARBA" id="ARBA00022679"/>
    </source>
</evidence>
<dbReference type="Pfam" id="PF00512">
    <property type="entry name" value="HisKA"/>
    <property type="match status" value="1"/>
</dbReference>
<accession>A0ABW2Q6C0</accession>
<dbReference type="SUPFAM" id="SSF55874">
    <property type="entry name" value="ATPase domain of HSP90 chaperone/DNA topoisomerase II/histidine kinase"/>
    <property type="match status" value="1"/>
</dbReference>
<evidence type="ECO:0000313" key="16">
    <source>
        <dbReference type="Proteomes" id="UP001596455"/>
    </source>
</evidence>
<sequence length="454" mass="48995">MRRRLAQFLYVPSVALLAVLGLAYACSVAQANQQEAHLERLRDAAYLALVARQSLVDRDTSIVSDDLERYREVYGIGAAVLDSSGETWASNGLDAAGVEEAEAALAGRRSHPHGHVLPWQIEHVVVAEPVFVGGDVAGAVVIVADADALSRDAWIHVGLLIAGAAGALLLAGWVAGRIADWVLRPVRSVEAAMWEIGSGDLAARIPASVGPPEIGGVVERFNEMADKVETLVQRRQEFVSNVSHELRTPLSGALLRIDELQASLPSEHTVEVEEVRSEVLRIARTLDEMLRLADDAMPDHETEQVDVQELVRHRAEDWRRLVGGREITVTTPTLEPSWAMINRTAVEAALDAIIHNAVKYSPDSTPVEMAVDTAGGLIEVTVRDHGTGVPPDELEKITERAWRSPSHADVRGTGLGLSIAAELLATNGGSLELRLPRDGGLLACLRIPTWEVTA</sequence>
<evidence type="ECO:0000256" key="11">
    <source>
        <dbReference type="SAM" id="Phobius"/>
    </source>
</evidence>
<dbReference type="Gene3D" id="1.10.287.130">
    <property type="match status" value="1"/>
</dbReference>
<evidence type="ECO:0000256" key="7">
    <source>
        <dbReference type="ARBA" id="ARBA00022777"/>
    </source>
</evidence>
<dbReference type="PROSITE" id="PS50885">
    <property type="entry name" value="HAMP"/>
    <property type="match status" value="1"/>
</dbReference>
<evidence type="ECO:0000256" key="8">
    <source>
        <dbReference type="ARBA" id="ARBA00022989"/>
    </source>
</evidence>
<evidence type="ECO:0000256" key="1">
    <source>
        <dbReference type="ARBA" id="ARBA00000085"/>
    </source>
</evidence>
<keyword evidence="10 11" id="KW-0472">Membrane</keyword>
<dbReference type="CDD" id="cd06225">
    <property type="entry name" value="HAMP"/>
    <property type="match status" value="1"/>
</dbReference>
<feature type="domain" description="HAMP" evidence="14">
    <location>
        <begin position="180"/>
        <end position="233"/>
    </location>
</feature>
<dbReference type="Gene3D" id="3.30.565.10">
    <property type="entry name" value="Histidine kinase-like ATPase, C-terminal domain"/>
    <property type="match status" value="1"/>
</dbReference>
<comment type="caution">
    <text evidence="15">The sequence shown here is derived from an EMBL/GenBank/DDBJ whole genome shotgun (WGS) entry which is preliminary data.</text>
</comment>
<evidence type="ECO:0000259" key="13">
    <source>
        <dbReference type="PROSITE" id="PS50109"/>
    </source>
</evidence>
<dbReference type="InterPro" id="IPR005467">
    <property type="entry name" value="His_kinase_dom"/>
</dbReference>
<dbReference type="CDD" id="cd00082">
    <property type="entry name" value="HisKA"/>
    <property type="match status" value="1"/>
</dbReference>
<feature type="signal peptide" evidence="12">
    <location>
        <begin position="1"/>
        <end position="31"/>
    </location>
</feature>
<evidence type="ECO:0000256" key="3">
    <source>
        <dbReference type="ARBA" id="ARBA00012438"/>
    </source>
</evidence>
<dbReference type="InterPro" id="IPR036890">
    <property type="entry name" value="HATPase_C_sf"/>
</dbReference>
<dbReference type="PRINTS" id="PR00344">
    <property type="entry name" value="BCTRLSENSOR"/>
</dbReference>
<dbReference type="SUPFAM" id="SSF47384">
    <property type="entry name" value="Homodimeric domain of signal transducing histidine kinase"/>
    <property type="match status" value="1"/>
</dbReference>
<comment type="catalytic activity">
    <reaction evidence="1">
        <text>ATP + protein L-histidine = ADP + protein N-phospho-L-histidine.</text>
        <dbReference type="EC" id="2.7.13.3"/>
    </reaction>
</comment>
<evidence type="ECO:0000256" key="4">
    <source>
        <dbReference type="ARBA" id="ARBA00022553"/>
    </source>
</evidence>
<dbReference type="InterPro" id="IPR003594">
    <property type="entry name" value="HATPase_dom"/>
</dbReference>
<evidence type="ECO:0000256" key="2">
    <source>
        <dbReference type="ARBA" id="ARBA00004236"/>
    </source>
</evidence>
<dbReference type="InterPro" id="IPR003661">
    <property type="entry name" value="HisK_dim/P_dom"/>
</dbReference>
<dbReference type="InterPro" id="IPR050428">
    <property type="entry name" value="TCS_sensor_his_kinase"/>
</dbReference>
<keyword evidence="4" id="KW-0597">Phosphoprotein</keyword>
<feature type="chain" id="PRO_5045889735" description="histidine kinase" evidence="12">
    <location>
        <begin position="32"/>
        <end position="454"/>
    </location>
</feature>
<dbReference type="PROSITE" id="PS50109">
    <property type="entry name" value="HIS_KIN"/>
    <property type="match status" value="1"/>
</dbReference>
<evidence type="ECO:0000259" key="14">
    <source>
        <dbReference type="PROSITE" id="PS50885"/>
    </source>
</evidence>
<dbReference type="PROSITE" id="PS51257">
    <property type="entry name" value="PROKAR_LIPOPROTEIN"/>
    <property type="match status" value="1"/>
</dbReference>
<dbReference type="SMART" id="SM00388">
    <property type="entry name" value="HisKA"/>
    <property type="match status" value="1"/>
</dbReference>
<keyword evidence="6 11" id="KW-0812">Transmembrane</keyword>
<dbReference type="InterPro" id="IPR003660">
    <property type="entry name" value="HAMP_dom"/>
</dbReference>
<dbReference type="Pfam" id="PF02518">
    <property type="entry name" value="HATPase_c"/>
    <property type="match status" value="1"/>
</dbReference>
<dbReference type="GO" id="GO:0016301">
    <property type="term" value="F:kinase activity"/>
    <property type="evidence" value="ECO:0007669"/>
    <property type="project" value="UniProtKB-KW"/>
</dbReference>
<keyword evidence="16" id="KW-1185">Reference proteome</keyword>
<keyword evidence="9" id="KW-0902">Two-component regulatory system</keyword>
<evidence type="ECO:0000256" key="9">
    <source>
        <dbReference type="ARBA" id="ARBA00023012"/>
    </source>
</evidence>
<protein>
    <recommendedName>
        <fullName evidence="3">histidine kinase</fullName>
        <ecNumber evidence="3">2.7.13.3</ecNumber>
    </recommendedName>
</protein>
<dbReference type="Gene3D" id="6.10.340.10">
    <property type="match status" value="1"/>
</dbReference>
<dbReference type="InterPro" id="IPR036097">
    <property type="entry name" value="HisK_dim/P_sf"/>
</dbReference>
<reference evidence="16" key="1">
    <citation type="journal article" date="2019" name="Int. J. Syst. Evol. Microbiol.">
        <title>The Global Catalogue of Microorganisms (GCM) 10K type strain sequencing project: providing services to taxonomists for standard genome sequencing and annotation.</title>
        <authorList>
            <consortium name="The Broad Institute Genomics Platform"/>
            <consortium name="The Broad Institute Genome Sequencing Center for Infectious Disease"/>
            <person name="Wu L."/>
            <person name="Ma J."/>
        </authorList>
    </citation>
    <scope>NUCLEOTIDE SEQUENCE [LARGE SCALE GENOMIC DNA]</scope>
    <source>
        <strain evidence="16">JCM 1490</strain>
    </source>
</reference>
<dbReference type="Pfam" id="PF00672">
    <property type="entry name" value="HAMP"/>
    <property type="match status" value="1"/>
</dbReference>
<dbReference type="Proteomes" id="UP001596455">
    <property type="component" value="Unassembled WGS sequence"/>
</dbReference>
<name>A0ABW2Q6C0_9MICO</name>
<dbReference type="EC" id="2.7.13.3" evidence="3"/>
<feature type="transmembrane region" description="Helical" evidence="11">
    <location>
        <begin position="153"/>
        <end position="175"/>
    </location>
</feature>
<gene>
    <name evidence="15" type="ORF">ACFQQL_05105</name>
</gene>
<dbReference type="RefSeq" id="WP_382391905.1">
    <property type="nucleotide sequence ID" value="NZ_JBHTCQ010000001.1"/>
</dbReference>
<dbReference type="PANTHER" id="PTHR45436">
    <property type="entry name" value="SENSOR HISTIDINE KINASE YKOH"/>
    <property type="match status" value="1"/>
</dbReference>